<dbReference type="GO" id="GO:0003677">
    <property type="term" value="F:DNA binding"/>
    <property type="evidence" value="ECO:0007669"/>
    <property type="project" value="UniProtKB-KW"/>
</dbReference>
<dbReference type="PROSITE" id="PS00622">
    <property type="entry name" value="HTH_LUXR_1"/>
    <property type="match status" value="1"/>
</dbReference>
<keyword evidence="4" id="KW-0804">Transcription</keyword>
<organism evidence="8 9">
    <name type="scientific">Pseudomonas fluorescens</name>
    <dbReference type="NCBI Taxonomy" id="294"/>
    <lineage>
        <taxon>Bacteria</taxon>
        <taxon>Pseudomonadati</taxon>
        <taxon>Pseudomonadota</taxon>
        <taxon>Gammaproteobacteria</taxon>
        <taxon>Pseudomonadales</taxon>
        <taxon>Pseudomonadaceae</taxon>
        <taxon>Pseudomonas</taxon>
    </lineage>
</organism>
<dbReference type="SMART" id="SM00421">
    <property type="entry name" value="HTH_LUXR"/>
    <property type="match status" value="1"/>
</dbReference>
<dbReference type="InterPro" id="IPR039420">
    <property type="entry name" value="WalR-like"/>
</dbReference>
<dbReference type="InterPro" id="IPR011006">
    <property type="entry name" value="CheY-like_superfamily"/>
</dbReference>
<evidence type="ECO:0000313" key="8">
    <source>
        <dbReference type="EMBL" id="VVO19041.1"/>
    </source>
</evidence>
<evidence type="ECO:0000256" key="4">
    <source>
        <dbReference type="ARBA" id="ARBA00023163"/>
    </source>
</evidence>
<dbReference type="PROSITE" id="PS50043">
    <property type="entry name" value="HTH_LUXR_2"/>
    <property type="match status" value="1"/>
</dbReference>
<dbReference type="AlphaFoldDB" id="A0A5E7DRE4"/>
<keyword evidence="2" id="KW-0805">Transcription regulation</keyword>
<protein>
    <submittedName>
        <fullName evidence="8">Virulence factors putative positive transcription regulator BvgA</fullName>
    </submittedName>
</protein>
<dbReference type="SUPFAM" id="SSF46894">
    <property type="entry name" value="C-terminal effector domain of the bipartite response regulators"/>
    <property type="match status" value="1"/>
</dbReference>
<dbReference type="Proteomes" id="UP000379480">
    <property type="component" value="Unassembled WGS sequence"/>
</dbReference>
<evidence type="ECO:0000256" key="3">
    <source>
        <dbReference type="ARBA" id="ARBA00023125"/>
    </source>
</evidence>
<dbReference type="CDD" id="cd17535">
    <property type="entry name" value="REC_NarL-like"/>
    <property type="match status" value="1"/>
</dbReference>
<dbReference type="RefSeq" id="WP_150805388.1">
    <property type="nucleotide sequence ID" value="NZ_CABVHY010000021.1"/>
</dbReference>
<keyword evidence="1 5" id="KW-0597">Phosphoprotein</keyword>
<sequence>MSKDPKNTKALVVDDHPVIRAAVKMVLKEKFQIILEACNGVEAVQIAREHKPDLIVLDICMPNMDGLEVLSRLKDLQSFGPILVYTSLEAAHYSARCMRNGAFGYISKTNDLEELSKALNAVMSGYTYFPRLPCSSVHLGDLQYSEMQLIEKLSDRELTIFQGLARGLSNKDIARSMLLSHKTISTYKTRLIEKLKVQSLVHLRDYAIRNHLI</sequence>
<feature type="domain" description="Response regulatory" evidence="7">
    <location>
        <begin position="9"/>
        <end position="123"/>
    </location>
</feature>
<dbReference type="PANTHER" id="PTHR43214:SF41">
    <property type="entry name" value="NITRATE_NITRITE RESPONSE REGULATOR PROTEIN NARP"/>
    <property type="match status" value="1"/>
</dbReference>
<evidence type="ECO:0000259" key="7">
    <source>
        <dbReference type="PROSITE" id="PS50110"/>
    </source>
</evidence>
<dbReference type="PANTHER" id="PTHR43214">
    <property type="entry name" value="TWO-COMPONENT RESPONSE REGULATOR"/>
    <property type="match status" value="1"/>
</dbReference>
<dbReference type="GO" id="GO:0006355">
    <property type="term" value="P:regulation of DNA-templated transcription"/>
    <property type="evidence" value="ECO:0007669"/>
    <property type="project" value="InterPro"/>
</dbReference>
<dbReference type="InterPro" id="IPR036388">
    <property type="entry name" value="WH-like_DNA-bd_sf"/>
</dbReference>
<keyword evidence="3" id="KW-0238">DNA-binding</keyword>
<dbReference type="PROSITE" id="PS50110">
    <property type="entry name" value="RESPONSE_REGULATORY"/>
    <property type="match status" value="1"/>
</dbReference>
<name>A0A5E7DRE4_PSEFL</name>
<evidence type="ECO:0000256" key="5">
    <source>
        <dbReference type="PROSITE-ProRule" id="PRU00169"/>
    </source>
</evidence>
<dbReference type="InterPro" id="IPR016032">
    <property type="entry name" value="Sig_transdc_resp-reg_C-effctor"/>
</dbReference>
<feature type="modified residue" description="4-aspartylphosphate" evidence="5">
    <location>
        <position position="58"/>
    </location>
</feature>
<dbReference type="CDD" id="cd06170">
    <property type="entry name" value="LuxR_C_like"/>
    <property type="match status" value="1"/>
</dbReference>
<dbReference type="SMART" id="SM00448">
    <property type="entry name" value="REC"/>
    <property type="match status" value="1"/>
</dbReference>
<dbReference type="SUPFAM" id="SSF52172">
    <property type="entry name" value="CheY-like"/>
    <property type="match status" value="1"/>
</dbReference>
<feature type="domain" description="HTH luxR-type" evidence="6">
    <location>
        <begin position="146"/>
        <end position="211"/>
    </location>
</feature>
<dbReference type="EMBL" id="CABVHY010000021">
    <property type="protein sequence ID" value="VVO19041.1"/>
    <property type="molecule type" value="Genomic_DNA"/>
</dbReference>
<evidence type="ECO:0000256" key="1">
    <source>
        <dbReference type="ARBA" id="ARBA00022553"/>
    </source>
</evidence>
<evidence type="ECO:0000259" key="6">
    <source>
        <dbReference type="PROSITE" id="PS50043"/>
    </source>
</evidence>
<dbReference type="InterPro" id="IPR001789">
    <property type="entry name" value="Sig_transdc_resp-reg_receiver"/>
</dbReference>
<gene>
    <name evidence="8" type="primary">bvgA_2</name>
    <name evidence="8" type="ORF">PS723_04052</name>
</gene>
<dbReference type="Gene3D" id="3.40.50.2300">
    <property type="match status" value="1"/>
</dbReference>
<dbReference type="InterPro" id="IPR000792">
    <property type="entry name" value="Tscrpt_reg_LuxR_C"/>
</dbReference>
<dbReference type="InterPro" id="IPR058245">
    <property type="entry name" value="NreC/VraR/RcsB-like_REC"/>
</dbReference>
<proteinExistence type="predicted"/>
<dbReference type="OrthoDB" id="5593303at2"/>
<dbReference type="Gene3D" id="1.10.10.10">
    <property type="entry name" value="Winged helix-like DNA-binding domain superfamily/Winged helix DNA-binding domain"/>
    <property type="match status" value="1"/>
</dbReference>
<dbReference type="GO" id="GO:0000160">
    <property type="term" value="P:phosphorelay signal transduction system"/>
    <property type="evidence" value="ECO:0007669"/>
    <property type="project" value="InterPro"/>
</dbReference>
<evidence type="ECO:0000313" key="9">
    <source>
        <dbReference type="Proteomes" id="UP000379480"/>
    </source>
</evidence>
<evidence type="ECO:0000256" key="2">
    <source>
        <dbReference type="ARBA" id="ARBA00023015"/>
    </source>
</evidence>
<accession>A0A5E7DRE4</accession>
<dbReference type="PRINTS" id="PR00038">
    <property type="entry name" value="HTHLUXR"/>
</dbReference>
<dbReference type="Pfam" id="PF00196">
    <property type="entry name" value="GerE"/>
    <property type="match status" value="1"/>
</dbReference>
<reference evidence="8 9" key="1">
    <citation type="submission" date="2019-09" db="EMBL/GenBank/DDBJ databases">
        <authorList>
            <person name="Chandra G."/>
            <person name="Truman W A."/>
        </authorList>
    </citation>
    <scope>NUCLEOTIDE SEQUENCE [LARGE SCALE GENOMIC DNA]</scope>
    <source>
        <strain evidence="8">PS723</strain>
    </source>
</reference>
<dbReference type="Pfam" id="PF00072">
    <property type="entry name" value="Response_reg"/>
    <property type="match status" value="1"/>
</dbReference>